<reference evidence="7 8" key="1">
    <citation type="submission" date="2015-11" db="EMBL/GenBank/DDBJ databases">
        <title>Genome Sequence of Bacillus simplex strain VanAntwerpen2.</title>
        <authorList>
            <person name="Couger M.B."/>
        </authorList>
    </citation>
    <scope>NUCLEOTIDE SEQUENCE [LARGE SCALE GENOMIC DNA]</scope>
    <source>
        <strain evidence="7 8">VanAntwerpen02</strain>
    </source>
</reference>
<dbReference type="InterPro" id="IPR036259">
    <property type="entry name" value="MFS_trans_sf"/>
</dbReference>
<dbReference type="Proteomes" id="UP000064189">
    <property type="component" value="Unassembled WGS sequence"/>
</dbReference>
<dbReference type="SUPFAM" id="SSF103473">
    <property type="entry name" value="MFS general substrate transporter"/>
    <property type="match status" value="1"/>
</dbReference>
<keyword evidence="8" id="KW-1185">Reference proteome</keyword>
<name>A0A109N200_9BACI</name>
<keyword evidence="4 6" id="KW-1133">Transmembrane helix</keyword>
<feature type="transmembrane region" description="Helical" evidence="6">
    <location>
        <begin position="255"/>
        <end position="276"/>
    </location>
</feature>
<dbReference type="CDD" id="cd06173">
    <property type="entry name" value="MFS_MefA_like"/>
    <property type="match status" value="1"/>
</dbReference>
<evidence type="ECO:0000313" key="7">
    <source>
        <dbReference type="EMBL" id="KWW21953.1"/>
    </source>
</evidence>
<dbReference type="Gene3D" id="1.20.1250.20">
    <property type="entry name" value="MFS general substrate transporter like domains"/>
    <property type="match status" value="1"/>
</dbReference>
<accession>A0A109N200</accession>
<organism evidence="7 8">
    <name type="scientific">Peribacillus simplex</name>
    <dbReference type="NCBI Taxonomy" id="1478"/>
    <lineage>
        <taxon>Bacteria</taxon>
        <taxon>Bacillati</taxon>
        <taxon>Bacillota</taxon>
        <taxon>Bacilli</taxon>
        <taxon>Bacillales</taxon>
        <taxon>Bacillaceae</taxon>
        <taxon>Peribacillus</taxon>
    </lineage>
</organism>
<comment type="subcellular location">
    <subcellularLocation>
        <location evidence="1">Cell membrane</location>
        <topology evidence="1">Multi-pass membrane protein</topology>
    </subcellularLocation>
</comment>
<feature type="transmembrane region" description="Helical" evidence="6">
    <location>
        <begin position="307"/>
        <end position="323"/>
    </location>
</feature>
<feature type="transmembrane region" description="Helical" evidence="6">
    <location>
        <begin position="7"/>
        <end position="32"/>
    </location>
</feature>
<feature type="transmembrane region" description="Helical" evidence="6">
    <location>
        <begin position="219"/>
        <end position="243"/>
    </location>
</feature>
<feature type="transmembrane region" description="Helical" evidence="6">
    <location>
        <begin position="166"/>
        <end position="188"/>
    </location>
</feature>
<evidence type="ECO:0000256" key="2">
    <source>
        <dbReference type="ARBA" id="ARBA00022475"/>
    </source>
</evidence>
<comment type="caution">
    <text evidence="7">The sequence shown here is derived from an EMBL/GenBank/DDBJ whole genome shotgun (WGS) entry which is preliminary data.</text>
</comment>
<proteinExistence type="predicted"/>
<dbReference type="EMBL" id="LNNH01000010">
    <property type="protein sequence ID" value="KWW21953.1"/>
    <property type="molecule type" value="Genomic_DNA"/>
</dbReference>
<keyword evidence="2" id="KW-1003">Cell membrane</keyword>
<evidence type="ECO:0000313" key="8">
    <source>
        <dbReference type="Proteomes" id="UP000064189"/>
    </source>
</evidence>
<evidence type="ECO:0000256" key="4">
    <source>
        <dbReference type="ARBA" id="ARBA00022989"/>
    </source>
</evidence>
<evidence type="ECO:0000256" key="1">
    <source>
        <dbReference type="ARBA" id="ARBA00004651"/>
    </source>
</evidence>
<feature type="transmembrane region" description="Helical" evidence="6">
    <location>
        <begin position="344"/>
        <end position="367"/>
    </location>
</feature>
<feature type="transmembrane region" description="Helical" evidence="6">
    <location>
        <begin position="38"/>
        <end position="59"/>
    </location>
</feature>
<dbReference type="AlphaFoldDB" id="A0A109N200"/>
<gene>
    <name evidence="7" type="ORF">AS888_05595</name>
</gene>
<evidence type="ECO:0000256" key="3">
    <source>
        <dbReference type="ARBA" id="ARBA00022692"/>
    </source>
</evidence>
<dbReference type="GO" id="GO:0005886">
    <property type="term" value="C:plasma membrane"/>
    <property type="evidence" value="ECO:0007669"/>
    <property type="project" value="UniProtKB-SubCell"/>
</dbReference>
<feature type="transmembrane region" description="Helical" evidence="6">
    <location>
        <begin position="283"/>
        <end position="301"/>
    </location>
</feature>
<dbReference type="GO" id="GO:0022857">
    <property type="term" value="F:transmembrane transporter activity"/>
    <property type="evidence" value="ECO:0007669"/>
    <property type="project" value="InterPro"/>
</dbReference>
<dbReference type="PANTHER" id="PTHR23513">
    <property type="entry name" value="INTEGRAL MEMBRANE EFFLUX PROTEIN-RELATED"/>
    <property type="match status" value="1"/>
</dbReference>
<protein>
    <submittedName>
        <fullName evidence="7">MFS transporter</fullName>
    </submittedName>
</protein>
<sequence length="405" mass="45125">MKGIPFYSFWFAKTSIALADVIYIMVITTFIYQKTDSALMASLFPLFKALANLIAGLTSPLLYKKFTFSKLLVSLQGLKAIILTFLLLGFLPITNHIYVLLLFILVISFMEGWGNPLLNSVTPKIVPKENLVKANSSLSITTQSVQIAGYSFTGFAVINWGYNSTLAFNVVLLWVSVLALYITSKYFMDNVEVQIENKSKWTLMNEGWGILWRNQTLRLVTLMDVIEGMAGSIWIGAITLVYVKEALNQGEQWWGFINASYYIGSIFGGIITLFIAKTIQKHLIFSMAIGSLLFSIFTLIYGLTSNPILALLLCVAMGPAYQIRDVAQQTAFQINIQAKHLPKVYASQGILLSTVTGLSIFLMGFIADFVGVRAVYIFGSILIFISAILSFTLVKAHNKMKIFFN</sequence>
<evidence type="ECO:0000256" key="5">
    <source>
        <dbReference type="ARBA" id="ARBA00023136"/>
    </source>
</evidence>
<feature type="transmembrane region" description="Helical" evidence="6">
    <location>
        <begin position="373"/>
        <end position="394"/>
    </location>
</feature>
<keyword evidence="3 6" id="KW-0812">Transmembrane</keyword>
<dbReference type="InterPro" id="IPR011701">
    <property type="entry name" value="MFS"/>
</dbReference>
<keyword evidence="5 6" id="KW-0472">Membrane</keyword>
<dbReference type="RefSeq" id="WP_061140953.1">
    <property type="nucleotide sequence ID" value="NZ_LNNH01000010.1"/>
</dbReference>
<dbReference type="PANTHER" id="PTHR23513:SF19">
    <property type="entry name" value="MAJOR FACILITATOR SUPERFAMILY (MFS) PROFILE DOMAIN-CONTAINING PROTEIN"/>
    <property type="match status" value="1"/>
</dbReference>
<evidence type="ECO:0000256" key="6">
    <source>
        <dbReference type="SAM" id="Phobius"/>
    </source>
</evidence>
<dbReference type="Pfam" id="PF07690">
    <property type="entry name" value="MFS_1"/>
    <property type="match status" value="1"/>
</dbReference>